<feature type="region of interest" description="Disordered" evidence="2">
    <location>
        <begin position="1"/>
        <end position="42"/>
    </location>
</feature>
<dbReference type="CDD" id="cd01298">
    <property type="entry name" value="ATZ_TRZ_like"/>
    <property type="match status" value="1"/>
</dbReference>
<dbReference type="InterPro" id="IPR050287">
    <property type="entry name" value="MTA/SAH_deaminase"/>
</dbReference>
<dbReference type="SUPFAM" id="SSF51338">
    <property type="entry name" value="Composite domain of metallo-dependent hydrolases"/>
    <property type="match status" value="1"/>
</dbReference>
<dbReference type="EMBL" id="AP019297">
    <property type="protein sequence ID" value="BBG93866.1"/>
    <property type="molecule type" value="Genomic_DNA"/>
</dbReference>
<gene>
    <name evidence="4" type="ORF">Prudu_002006</name>
</gene>
<dbReference type="InterPro" id="IPR006680">
    <property type="entry name" value="Amidohydro-rel"/>
</dbReference>
<dbReference type="PANTHER" id="PTHR43794">
    <property type="entry name" value="AMINOHYDROLASE SSNA-RELATED"/>
    <property type="match status" value="1"/>
</dbReference>
<sequence>RDKSPTRERGPTKKERKLPGKGSKPTANKPKPGRRKKSTSIRRAGKIEKAMEAQQTKSVAVTILHNATIVTMDPDARVFRNGGVVIERDAIVAVGQSSDILHQFSSLAHQIFDLNGQIVLPGLINTHVHTSQQLGRGIADDVDLMTWLHHRIWPYESNMSEEDSYISTLLCGIELIHSGVTCFAEAGGQHASGMARAVELLGLRACLAESIMDAGDGLPASWASRSTDDCIQLKLMFSLTHSLFKHFKRRAHSLTEINVLTHSAQSQKELYKKHHNTGDGRIRVWLGIRQIMNATDGLLLATRDTAKELKTGIHMHVAEIAYENQFVTETRKVDHGTVTHLEKIQFLQDNLLAAHTVWVNHAEIDCLSRGGVKVSHCPAAAMRMLGFAPIREMLDAGICVSLGTDGAPSNNRMSIVDEMYLASLINKGREVHTNGTTDPTALPAETVLKLATINGAKSVLWDDEIGSLEVGKKADLVVINPSSWTMVPLHDSISSLVYCMRTENVVSVMCNGEWIMQDKKILNVDEKITT</sequence>
<evidence type="ECO:0000256" key="1">
    <source>
        <dbReference type="ARBA" id="ARBA00022801"/>
    </source>
</evidence>
<feature type="compositionally biased region" description="Basic residues" evidence="2">
    <location>
        <begin position="31"/>
        <end position="42"/>
    </location>
</feature>
<keyword evidence="1" id="KW-0378">Hydrolase</keyword>
<feature type="compositionally biased region" description="Basic and acidic residues" evidence="2">
    <location>
        <begin position="1"/>
        <end position="13"/>
    </location>
</feature>
<feature type="domain" description="Amidohydrolase-related" evidence="3">
    <location>
        <begin position="118"/>
        <end position="514"/>
    </location>
</feature>
<organism evidence="4">
    <name type="scientific">Prunus dulcis</name>
    <name type="common">Almond</name>
    <name type="synonym">Amygdalus dulcis</name>
    <dbReference type="NCBI Taxonomy" id="3755"/>
    <lineage>
        <taxon>Eukaryota</taxon>
        <taxon>Viridiplantae</taxon>
        <taxon>Streptophyta</taxon>
        <taxon>Embryophyta</taxon>
        <taxon>Tracheophyta</taxon>
        <taxon>Spermatophyta</taxon>
        <taxon>Magnoliopsida</taxon>
        <taxon>eudicotyledons</taxon>
        <taxon>Gunneridae</taxon>
        <taxon>Pentapetalae</taxon>
        <taxon>rosids</taxon>
        <taxon>fabids</taxon>
        <taxon>Rosales</taxon>
        <taxon>Rosaceae</taxon>
        <taxon>Amygdaloideae</taxon>
        <taxon>Amygdaleae</taxon>
        <taxon>Prunus</taxon>
    </lineage>
</organism>
<evidence type="ECO:0000313" key="4">
    <source>
        <dbReference type="EMBL" id="BBG93866.1"/>
    </source>
</evidence>
<evidence type="ECO:0000259" key="3">
    <source>
        <dbReference type="Pfam" id="PF01979"/>
    </source>
</evidence>
<reference evidence="4" key="1">
    <citation type="journal article" date="2019" name="Science">
        <title>Mutation of a bHLH transcription factor allowed almond domestication.</title>
        <authorList>
            <person name="Sanchez-Perez R."/>
            <person name="Pavan S."/>
            <person name="Mazzeo R."/>
            <person name="Moldovan C."/>
            <person name="Aiese Cigliano R."/>
            <person name="Del Cueto J."/>
            <person name="Ricciardi F."/>
            <person name="Lotti C."/>
            <person name="Ricciardi L."/>
            <person name="Dicenta F."/>
            <person name="Lopez-Marques R.L."/>
            <person name="Lindberg Moller B."/>
        </authorList>
    </citation>
    <scope>NUCLEOTIDE SEQUENCE</scope>
</reference>
<dbReference type="Gene3D" id="2.30.40.10">
    <property type="entry name" value="Urease, subunit C, domain 1"/>
    <property type="match status" value="1"/>
</dbReference>
<dbReference type="AlphaFoldDB" id="A0A4Y1QPU5"/>
<dbReference type="InterPro" id="IPR011059">
    <property type="entry name" value="Metal-dep_hydrolase_composite"/>
</dbReference>
<dbReference type="PANTHER" id="PTHR43794:SF11">
    <property type="entry name" value="AMIDOHYDROLASE-RELATED DOMAIN-CONTAINING PROTEIN"/>
    <property type="match status" value="1"/>
</dbReference>
<protein>
    <recommendedName>
        <fullName evidence="3">Amidohydrolase-related domain-containing protein</fullName>
    </recommendedName>
</protein>
<name>A0A4Y1QPU5_PRUDU</name>
<dbReference type="Pfam" id="PF01979">
    <property type="entry name" value="Amidohydro_1"/>
    <property type="match status" value="1"/>
</dbReference>
<accession>A0A4Y1QPU5</accession>
<dbReference type="InterPro" id="IPR032466">
    <property type="entry name" value="Metal_Hydrolase"/>
</dbReference>
<dbReference type="GO" id="GO:0016810">
    <property type="term" value="F:hydrolase activity, acting on carbon-nitrogen (but not peptide) bonds"/>
    <property type="evidence" value="ECO:0007669"/>
    <property type="project" value="InterPro"/>
</dbReference>
<dbReference type="Gene3D" id="3.20.20.140">
    <property type="entry name" value="Metal-dependent hydrolases"/>
    <property type="match status" value="1"/>
</dbReference>
<dbReference type="SUPFAM" id="SSF51556">
    <property type="entry name" value="Metallo-dependent hydrolases"/>
    <property type="match status" value="1"/>
</dbReference>
<proteinExistence type="predicted"/>
<evidence type="ECO:0000256" key="2">
    <source>
        <dbReference type="SAM" id="MobiDB-lite"/>
    </source>
</evidence>
<feature type="non-terminal residue" evidence="4">
    <location>
        <position position="1"/>
    </location>
</feature>